<evidence type="ECO:0000256" key="1">
    <source>
        <dbReference type="ARBA" id="ARBA00004651"/>
    </source>
</evidence>
<evidence type="ECO:0000256" key="3">
    <source>
        <dbReference type="ARBA" id="ARBA00022692"/>
    </source>
</evidence>
<sequence length="202" mass="21988">MDSNLLTLLMSAALFCITMTMTPGPNNVLLATSGANFGVRRTLPHLLGIRLGTTSLHLAVLLGLGSLFSQWPLLHEILKWLSIGYLAYLAIGIMLGGGASAGNRVSSKPMTIPQAAMFQWINPKSWMAVMTLCSAFTLAGQDYWQSALGGVLVFNLVGFPASFTWVWVGKAIARWLHTPRRRRGFNLTMGMALLSTLPMLLH</sequence>
<reference evidence="7 8" key="1">
    <citation type="submission" date="2021-03" db="EMBL/GenBank/DDBJ databases">
        <title>Novel species identification of genus Shewanella.</title>
        <authorList>
            <person name="Liu G."/>
            <person name="Zhang Q."/>
        </authorList>
    </citation>
    <scope>NUCLEOTIDE SEQUENCE [LARGE SCALE GENOMIC DNA]</scope>
    <source>
        <strain evidence="7 8">FJAT-52962</strain>
    </source>
</reference>
<feature type="transmembrane region" description="Helical" evidence="6">
    <location>
        <begin position="80"/>
        <end position="101"/>
    </location>
</feature>
<dbReference type="RefSeq" id="WP_207381716.1">
    <property type="nucleotide sequence ID" value="NZ_CP071502.1"/>
</dbReference>
<gene>
    <name evidence="7" type="ORF">JYB85_07665</name>
</gene>
<keyword evidence="4 6" id="KW-1133">Transmembrane helix</keyword>
<feature type="transmembrane region" description="Helical" evidence="6">
    <location>
        <begin position="184"/>
        <end position="201"/>
    </location>
</feature>
<organism evidence="7 8">
    <name type="scientific">Shewanella sedimentimangrovi</name>
    <dbReference type="NCBI Taxonomy" id="2814293"/>
    <lineage>
        <taxon>Bacteria</taxon>
        <taxon>Pseudomonadati</taxon>
        <taxon>Pseudomonadota</taxon>
        <taxon>Gammaproteobacteria</taxon>
        <taxon>Alteromonadales</taxon>
        <taxon>Shewanellaceae</taxon>
        <taxon>Shewanella</taxon>
    </lineage>
</organism>
<feature type="transmembrane region" description="Helical" evidence="6">
    <location>
        <begin position="46"/>
        <end position="68"/>
    </location>
</feature>
<evidence type="ECO:0000256" key="2">
    <source>
        <dbReference type="ARBA" id="ARBA00022475"/>
    </source>
</evidence>
<keyword evidence="3 6" id="KW-0812">Transmembrane</keyword>
<comment type="subcellular location">
    <subcellularLocation>
        <location evidence="1">Cell membrane</location>
        <topology evidence="1">Multi-pass membrane protein</topology>
    </subcellularLocation>
</comment>
<protein>
    <submittedName>
        <fullName evidence="7">LysE family translocator</fullName>
    </submittedName>
</protein>
<dbReference type="PANTHER" id="PTHR30086:SF20">
    <property type="entry name" value="ARGININE EXPORTER PROTEIN ARGO-RELATED"/>
    <property type="match status" value="1"/>
</dbReference>
<feature type="transmembrane region" description="Helical" evidence="6">
    <location>
        <begin position="147"/>
        <end position="172"/>
    </location>
</feature>
<name>A0ABX7R603_9GAMM</name>
<keyword evidence="8" id="KW-1185">Reference proteome</keyword>
<evidence type="ECO:0000256" key="6">
    <source>
        <dbReference type="SAM" id="Phobius"/>
    </source>
</evidence>
<keyword evidence="5 6" id="KW-0472">Membrane</keyword>
<dbReference type="Proteomes" id="UP000663207">
    <property type="component" value="Chromosome"/>
</dbReference>
<evidence type="ECO:0000256" key="4">
    <source>
        <dbReference type="ARBA" id="ARBA00022989"/>
    </source>
</evidence>
<evidence type="ECO:0000256" key="5">
    <source>
        <dbReference type="ARBA" id="ARBA00023136"/>
    </source>
</evidence>
<evidence type="ECO:0000313" key="8">
    <source>
        <dbReference type="Proteomes" id="UP000663207"/>
    </source>
</evidence>
<dbReference type="PANTHER" id="PTHR30086">
    <property type="entry name" value="ARGININE EXPORTER PROTEIN ARGO"/>
    <property type="match status" value="1"/>
</dbReference>
<keyword evidence="2" id="KW-1003">Cell membrane</keyword>
<accession>A0ABX7R603</accession>
<evidence type="ECO:0000313" key="7">
    <source>
        <dbReference type="EMBL" id="QSX38677.1"/>
    </source>
</evidence>
<dbReference type="Pfam" id="PF01810">
    <property type="entry name" value="LysE"/>
    <property type="match status" value="1"/>
</dbReference>
<dbReference type="EMBL" id="CP071502">
    <property type="protein sequence ID" value="QSX38677.1"/>
    <property type="molecule type" value="Genomic_DNA"/>
</dbReference>
<proteinExistence type="predicted"/>
<dbReference type="InterPro" id="IPR001123">
    <property type="entry name" value="LeuE-type"/>
</dbReference>